<dbReference type="EMBL" id="JACATN010000002">
    <property type="protein sequence ID" value="MBT2161271.1"/>
    <property type="molecule type" value="Genomic_DNA"/>
</dbReference>
<dbReference type="Proteomes" id="UP000740413">
    <property type="component" value="Unassembled WGS sequence"/>
</dbReference>
<accession>A0ABS5WCZ6</accession>
<evidence type="ECO:0000313" key="8">
    <source>
        <dbReference type="EMBL" id="MBT2161271.1"/>
    </source>
</evidence>
<feature type="domain" description="Core-binding (CB)" evidence="7">
    <location>
        <begin position="136"/>
        <end position="229"/>
    </location>
</feature>
<organism evidence="8 9">
    <name type="scientific">Zobellia barbeyronii</name>
    <dbReference type="NCBI Taxonomy" id="2748009"/>
    <lineage>
        <taxon>Bacteria</taxon>
        <taxon>Pseudomonadati</taxon>
        <taxon>Bacteroidota</taxon>
        <taxon>Flavobacteriia</taxon>
        <taxon>Flavobacteriales</taxon>
        <taxon>Flavobacteriaceae</taxon>
        <taxon>Zobellia</taxon>
    </lineage>
</organism>
<keyword evidence="2" id="KW-0229">DNA integration</keyword>
<keyword evidence="4" id="KW-0233">DNA recombination</keyword>
<reference evidence="8 9" key="1">
    <citation type="submission" date="2020-06" db="EMBL/GenBank/DDBJ databases">
        <authorList>
            <person name="Isaeva M.P."/>
            <person name="Chernysheva N.Y."/>
        </authorList>
    </citation>
    <scope>NUCLEOTIDE SEQUENCE [LARGE SCALE GENOMIC DNA]</scope>
    <source>
        <strain evidence="8 9">KMM 6746</strain>
    </source>
</reference>
<comment type="caution">
    <text evidence="8">The sequence shown here is derived from an EMBL/GenBank/DDBJ whole genome shotgun (WGS) entry which is preliminary data.</text>
</comment>
<dbReference type="InterPro" id="IPR002104">
    <property type="entry name" value="Integrase_catalytic"/>
</dbReference>
<evidence type="ECO:0000256" key="2">
    <source>
        <dbReference type="ARBA" id="ARBA00022908"/>
    </source>
</evidence>
<dbReference type="InterPro" id="IPR013762">
    <property type="entry name" value="Integrase-like_cat_sf"/>
</dbReference>
<dbReference type="RefSeq" id="WP_214611410.1">
    <property type="nucleotide sequence ID" value="NZ_JACATN010000002.1"/>
</dbReference>
<evidence type="ECO:0000256" key="3">
    <source>
        <dbReference type="ARBA" id="ARBA00023125"/>
    </source>
</evidence>
<dbReference type="PANTHER" id="PTHR30349:SF64">
    <property type="entry name" value="PROPHAGE INTEGRASE INTD-RELATED"/>
    <property type="match status" value="1"/>
</dbReference>
<keyword evidence="3 5" id="KW-0238">DNA-binding</keyword>
<dbReference type="InterPro" id="IPR011010">
    <property type="entry name" value="DNA_brk_join_enz"/>
</dbReference>
<dbReference type="InterPro" id="IPR035386">
    <property type="entry name" value="Arm-DNA-bind_5"/>
</dbReference>
<evidence type="ECO:0000256" key="5">
    <source>
        <dbReference type="PROSITE-ProRule" id="PRU01248"/>
    </source>
</evidence>
<dbReference type="PROSITE" id="PS51898">
    <property type="entry name" value="TYR_RECOMBINASE"/>
    <property type="match status" value="1"/>
</dbReference>
<name>A0ABS5WCZ6_9FLAO</name>
<sequence length="442" mass="52031">MRCNFYLDRPYHPEFDNKTITKEKKRASEKKKRLATKFYNPKPTSVYIFFSPDKNTRLKYRTSIKILPKDWDFNKGRIRSATPGAFELNVELDQLSSQIIKEAYLAFEKNKFLSKNDYKNILVKTVDEDLLVVGGSKVKSLITEFKNHKRRYVTDGTMQEYKTVFKALDEFQKLERKELSLLDFNKDFYIQFENFLSQKNNPSNKQRGLLNDTIYKYISTLRVFLKWCNENGNNVHPYSFEQHKSSFKKKAYNEIVVLNEDELNKLEELDLSNRSSYERVRDLFLFMIYTGQRFSDVERFSKSDFQNNKWTFISVKTKKQTIVPFNGYIANGLKILEKYDFNLPKISNQKFNTYLKQVGALAKIDTTVKIVRFRGKEEVVIEKAKCEFMSSHMGRRTAVTILLAKGIPLPLVQMLTQHSDIRTLMKYNSASMDSLINALNKF</sequence>
<dbReference type="InterPro" id="IPR044068">
    <property type="entry name" value="CB"/>
</dbReference>
<dbReference type="SUPFAM" id="SSF56349">
    <property type="entry name" value="DNA breaking-rejoining enzymes"/>
    <property type="match status" value="1"/>
</dbReference>
<dbReference type="InterPro" id="IPR010998">
    <property type="entry name" value="Integrase_recombinase_N"/>
</dbReference>
<evidence type="ECO:0000256" key="4">
    <source>
        <dbReference type="ARBA" id="ARBA00023172"/>
    </source>
</evidence>
<dbReference type="PANTHER" id="PTHR30349">
    <property type="entry name" value="PHAGE INTEGRASE-RELATED"/>
    <property type="match status" value="1"/>
</dbReference>
<evidence type="ECO:0000256" key="1">
    <source>
        <dbReference type="ARBA" id="ARBA00008857"/>
    </source>
</evidence>
<dbReference type="Pfam" id="PF13102">
    <property type="entry name" value="Phage_int_SAM_5"/>
    <property type="match status" value="1"/>
</dbReference>
<dbReference type="Pfam" id="PF17293">
    <property type="entry name" value="Arm-DNA-bind_5"/>
    <property type="match status" value="1"/>
</dbReference>
<proteinExistence type="inferred from homology"/>
<protein>
    <submittedName>
        <fullName evidence="8">Tyrosine-type recombinase/integrase</fullName>
    </submittedName>
</protein>
<dbReference type="InterPro" id="IPR025269">
    <property type="entry name" value="SAM-like_dom"/>
</dbReference>
<feature type="domain" description="Tyr recombinase" evidence="6">
    <location>
        <begin position="253"/>
        <end position="440"/>
    </location>
</feature>
<dbReference type="InterPro" id="IPR050090">
    <property type="entry name" value="Tyrosine_recombinase_XerCD"/>
</dbReference>
<evidence type="ECO:0000259" key="6">
    <source>
        <dbReference type="PROSITE" id="PS51898"/>
    </source>
</evidence>
<evidence type="ECO:0000259" key="7">
    <source>
        <dbReference type="PROSITE" id="PS51900"/>
    </source>
</evidence>
<reference evidence="9" key="2">
    <citation type="submission" date="2023-07" db="EMBL/GenBank/DDBJ databases">
        <title>Zobellia barbeyronii sp. nov., a new marine flavobacterium, isolated from green and red algae.</title>
        <authorList>
            <person name="Nedashkovskaya O.I."/>
            <person name="Otstavnykh N."/>
            <person name="Zhukova N."/>
            <person name="Guzev K."/>
            <person name="Chausova V."/>
            <person name="Tekutyeva L."/>
            <person name="Mikhailov V."/>
            <person name="Isaeva M."/>
        </authorList>
    </citation>
    <scope>NUCLEOTIDE SEQUENCE [LARGE SCALE GENOMIC DNA]</scope>
    <source>
        <strain evidence="9">KMM 6746</strain>
    </source>
</reference>
<gene>
    <name evidence="8" type="ORF">HW347_08325</name>
</gene>
<keyword evidence="9" id="KW-1185">Reference proteome</keyword>
<dbReference type="Gene3D" id="1.10.443.10">
    <property type="entry name" value="Intergrase catalytic core"/>
    <property type="match status" value="1"/>
</dbReference>
<dbReference type="PROSITE" id="PS51900">
    <property type="entry name" value="CB"/>
    <property type="match status" value="1"/>
</dbReference>
<dbReference type="Gene3D" id="1.10.150.130">
    <property type="match status" value="1"/>
</dbReference>
<dbReference type="Pfam" id="PF00589">
    <property type="entry name" value="Phage_integrase"/>
    <property type="match status" value="1"/>
</dbReference>
<comment type="similarity">
    <text evidence="1">Belongs to the 'phage' integrase family.</text>
</comment>
<evidence type="ECO:0000313" key="9">
    <source>
        <dbReference type="Proteomes" id="UP000740413"/>
    </source>
</evidence>
<dbReference type="CDD" id="cd01185">
    <property type="entry name" value="INTN1_C_like"/>
    <property type="match status" value="1"/>
</dbReference>